<comment type="caution">
    <text evidence="1">The sequence shown here is derived from an EMBL/GenBank/DDBJ whole genome shotgun (WGS) entry which is preliminary data.</text>
</comment>
<keyword evidence="2" id="KW-1185">Reference proteome</keyword>
<name>A0ABM8VMM5_9BACL</name>
<gene>
    <name evidence="1" type="ORF">PAECIP111802_04664</name>
</gene>
<dbReference type="EMBL" id="CAJVCE010000014">
    <property type="protein sequence ID" value="CAG7650204.1"/>
    <property type="molecule type" value="Genomic_DNA"/>
</dbReference>
<protein>
    <recommendedName>
        <fullName evidence="3">Tetratricopeptide repeat protein</fullName>
    </recommendedName>
</protein>
<reference evidence="1 2" key="1">
    <citation type="submission" date="2021-06" db="EMBL/GenBank/DDBJ databases">
        <authorList>
            <person name="Criscuolo A."/>
        </authorList>
    </citation>
    <scope>NUCLEOTIDE SEQUENCE [LARGE SCALE GENOMIC DNA]</scope>
    <source>
        <strain evidence="2">CIP 111802</strain>
    </source>
</reference>
<evidence type="ECO:0000313" key="2">
    <source>
        <dbReference type="Proteomes" id="UP000730618"/>
    </source>
</evidence>
<accession>A0ABM8VMM5</accession>
<evidence type="ECO:0008006" key="3">
    <source>
        <dbReference type="Google" id="ProtNLM"/>
    </source>
</evidence>
<organism evidence="1 2">
    <name type="scientific">Paenibacillus allorhizosphaerae</name>
    <dbReference type="NCBI Taxonomy" id="2849866"/>
    <lineage>
        <taxon>Bacteria</taxon>
        <taxon>Bacillati</taxon>
        <taxon>Bacillota</taxon>
        <taxon>Bacilli</taxon>
        <taxon>Bacillales</taxon>
        <taxon>Paenibacillaceae</taxon>
        <taxon>Paenibacillus</taxon>
    </lineage>
</organism>
<dbReference type="Proteomes" id="UP000730618">
    <property type="component" value="Unassembled WGS sequence"/>
</dbReference>
<evidence type="ECO:0000313" key="1">
    <source>
        <dbReference type="EMBL" id="CAG7650204.1"/>
    </source>
</evidence>
<sequence length="275" mass="32384">MLEEDRGRFLELKTGLPTEVDSVTMHYNLALDAGGNVMYSLRRNRLVKREKHFRWIGAVHEYLEVYGRIIHSEIAVTHKGNDHDSDRNLRIYEKRLAQGEPFSPRDLYYYANELSDHREYARAAEAYIRFLDTGEGWVEDNINACLKLGDCYMNLGQQEQAWDAVCRSLLYDAPRAEACCKLGFYLLLRNEPARAVFWYKAATRLEKPDLSLGRFQHECWTWLPHLQLCVCYDRLGDYEKSYFHNEEARKLVPYDERVQLNKAYLEKKLNLPADE</sequence>
<proteinExistence type="predicted"/>